<sequence>MRGQIPRWKPALDRALEKDPKSNEAVYQLATLDEGSALQARVRTVVHRGFFDKESRSPLLYTTTDIRLPKASQIAANSRVELAFWIPGVQEQFRISGNAYILPSSRFLEDTHELQGGLAPLPEKETQRIVKAAKELSDSFFIAKLLPDGFDWEGKRVEVFDSMSAHMKASWVRPVPGTPLKKYEDAKAWPEVVPKVGEAKGEEKAIVKEALKNFALVVIDPFFVDYVELGVTPNQRTTFTKDANGWTEEIVVP</sequence>
<keyword evidence="3" id="KW-1185">Reference proteome</keyword>
<dbReference type="InterPro" id="IPR012349">
    <property type="entry name" value="Split_barrel_FMN-bd"/>
</dbReference>
<dbReference type="Pfam" id="PF12766">
    <property type="entry name" value="Pyridox_oxase_2"/>
    <property type="match status" value="1"/>
</dbReference>
<dbReference type="Proteomes" id="UP000053477">
    <property type="component" value="Unassembled WGS sequence"/>
</dbReference>
<gene>
    <name evidence="2" type="ORF">SCHPADRAFT_864090</name>
</gene>
<evidence type="ECO:0000259" key="1">
    <source>
        <dbReference type="Pfam" id="PF12766"/>
    </source>
</evidence>
<evidence type="ECO:0000313" key="3">
    <source>
        <dbReference type="Proteomes" id="UP000053477"/>
    </source>
</evidence>
<proteinExistence type="predicted"/>
<name>A0A0H2SSU5_9AGAM</name>
<dbReference type="GO" id="GO:0010181">
    <property type="term" value="F:FMN binding"/>
    <property type="evidence" value="ECO:0007669"/>
    <property type="project" value="InterPro"/>
</dbReference>
<reference evidence="2 3" key="1">
    <citation type="submission" date="2015-04" db="EMBL/GenBank/DDBJ databases">
        <title>Complete genome sequence of Schizopora paradoxa KUC8140, a cosmopolitan wood degrader in East Asia.</title>
        <authorList>
            <consortium name="DOE Joint Genome Institute"/>
            <person name="Min B."/>
            <person name="Park H."/>
            <person name="Jang Y."/>
            <person name="Kim J.-J."/>
            <person name="Kim K.H."/>
            <person name="Pangilinan J."/>
            <person name="Lipzen A."/>
            <person name="Riley R."/>
            <person name="Grigoriev I.V."/>
            <person name="Spatafora J.W."/>
            <person name="Choi I.-G."/>
        </authorList>
    </citation>
    <scope>NUCLEOTIDE SEQUENCE [LARGE SCALE GENOMIC DNA]</scope>
    <source>
        <strain evidence="2 3">KUC8140</strain>
    </source>
</reference>
<dbReference type="AlphaFoldDB" id="A0A0H2SSU5"/>
<dbReference type="InParanoid" id="A0A0H2SSU5"/>
<dbReference type="SUPFAM" id="SSF50475">
    <property type="entry name" value="FMN-binding split barrel"/>
    <property type="match status" value="1"/>
</dbReference>
<feature type="domain" description="Pyridoxamine 5'-phosphate oxidase Alr4036 family FMN-binding" evidence="1">
    <location>
        <begin position="6"/>
        <end position="102"/>
    </location>
</feature>
<dbReference type="PANTHER" id="PTHR28243">
    <property type="entry name" value="AGL049CP"/>
    <property type="match status" value="1"/>
</dbReference>
<dbReference type="Gene3D" id="2.30.110.10">
    <property type="entry name" value="Electron Transport, Fmn-binding Protein, Chain A"/>
    <property type="match status" value="1"/>
</dbReference>
<protein>
    <recommendedName>
        <fullName evidence="1">Pyridoxamine 5'-phosphate oxidase Alr4036 family FMN-binding domain-containing protein</fullName>
    </recommendedName>
</protein>
<dbReference type="STRING" id="27342.A0A0H2SSU5"/>
<accession>A0A0H2SSU5</accession>
<dbReference type="EMBL" id="KQ085883">
    <property type="protein sequence ID" value="KLO20196.1"/>
    <property type="molecule type" value="Genomic_DNA"/>
</dbReference>
<dbReference type="PANTHER" id="PTHR28243:SF1">
    <property type="entry name" value="PYRIDOXAMINE 5'-PHOSPHATE OXIDASE ALR4036 FAMILY FMN-BINDING DOMAIN-CONTAINING PROTEIN"/>
    <property type="match status" value="1"/>
</dbReference>
<evidence type="ECO:0000313" key="2">
    <source>
        <dbReference type="EMBL" id="KLO20196.1"/>
    </source>
</evidence>
<organism evidence="2 3">
    <name type="scientific">Schizopora paradoxa</name>
    <dbReference type="NCBI Taxonomy" id="27342"/>
    <lineage>
        <taxon>Eukaryota</taxon>
        <taxon>Fungi</taxon>
        <taxon>Dikarya</taxon>
        <taxon>Basidiomycota</taxon>
        <taxon>Agaricomycotina</taxon>
        <taxon>Agaricomycetes</taxon>
        <taxon>Hymenochaetales</taxon>
        <taxon>Schizoporaceae</taxon>
        <taxon>Schizopora</taxon>
    </lineage>
</organism>
<dbReference type="InterPro" id="IPR024624">
    <property type="entry name" value="Pyridox_Oxase_Alr4036_FMN-bd"/>
</dbReference>
<dbReference type="OrthoDB" id="434253at2759"/>